<dbReference type="RefSeq" id="WP_017055741.1">
    <property type="nucleotide sequence ID" value="NZ_JBGONX010000030.1"/>
</dbReference>
<accession>A0ABV4LL06</accession>
<evidence type="ECO:0000313" key="1">
    <source>
        <dbReference type="EMBL" id="MEZ8092036.1"/>
    </source>
</evidence>
<proteinExistence type="predicted"/>
<reference evidence="1 2" key="1">
    <citation type="submission" date="2024-06" db="EMBL/GenBank/DDBJ databases">
        <authorList>
            <person name="Steensen K."/>
            <person name="Seneca J."/>
            <person name="Bartlau N."/>
            <person name="Yu A.X."/>
            <person name="Polz M.F."/>
        </authorList>
    </citation>
    <scope>NUCLEOTIDE SEQUENCE [LARGE SCALE GENOMIC DNA]</scope>
    <source>
        <strain evidence="1 2">5S240</strain>
    </source>
</reference>
<protein>
    <submittedName>
        <fullName evidence="1">Uncharacterized protein</fullName>
    </submittedName>
</protein>
<dbReference type="EMBL" id="JBGOOJ010000023">
    <property type="protein sequence ID" value="MEZ8092036.1"/>
    <property type="molecule type" value="Genomic_DNA"/>
</dbReference>
<evidence type="ECO:0000313" key="2">
    <source>
        <dbReference type="Proteomes" id="UP001569177"/>
    </source>
</evidence>
<sequence>MLLPPLPTGNSRNKIEFLYEHMNSGEPSSDAPLAIPIIQGDFYRSGRDGWNEDLDGFLLTYSVSEFSEFGDMDILPLISLAPESDEPFVKFFFNLSTMLRLSNFEGELGFAVVLADEQGNVIKSPDGYATKLDLKSTTVHGTPSELGQRVTANETAVLWVDKELIKGKQKVILHLMIRGDAAYTSDSGRTDKEILSRVFLHGGDVTLVGLGVS</sequence>
<name>A0ABV4LL06_9VIBR</name>
<organism evidence="1 2">
    <name type="scientific">Vibrio kanaloae</name>
    <dbReference type="NCBI Taxonomy" id="170673"/>
    <lineage>
        <taxon>Bacteria</taxon>
        <taxon>Pseudomonadati</taxon>
        <taxon>Pseudomonadota</taxon>
        <taxon>Gammaproteobacteria</taxon>
        <taxon>Vibrionales</taxon>
        <taxon>Vibrionaceae</taxon>
        <taxon>Vibrio</taxon>
    </lineage>
</organism>
<comment type="caution">
    <text evidence="1">The sequence shown here is derived from an EMBL/GenBank/DDBJ whole genome shotgun (WGS) entry which is preliminary data.</text>
</comment>
<keyword evidence="2" id="KW-1185">Reference proteome</keyword>
<dbReference type="Proteomes" id="UP001569177">
    <property type="component" value="Unassembled WGS sequence"/>
</dbReference>
<gene>
    <name evidence="1" type="ORF">ACED24_18415</name>
</gene>